<evidence type="ECO:0000313" key="2">
    <source>
        <dbReference type="EMBL" id="TVU18165.1"/>
    </source>
</evidence>
<evidence type="ECO:0000256" key="1">
    <source>
        <dbReference type="SAM" id="MobiDB-lite"/>
    </source>
</evidence>
<comment type="caution">
    <text evidence="2">The sequence shown here is derived from an EMBL/GenBank/DDBJ whole genome shotgun (WGS) entry which is preliminary data.</text>
</comment>
<evidence type="ECO:0000313" key="3">
    <source>
        <dbReference type="Proteomes" id="UP000324897"/>
    </source>
</evidence>
<name>A0A5J9U3N6_9POAL</name>
<gene>
    <name evidence="2" type="ORF">EJB05_34243</name>
</gene>
<feature type="non-terminal residue" evidence="2">
    <location>
        <position position="1"/>
    </location>
</feature>
<keyword evidence="3" id="KW-1185">Reference proteome</keyword>
<dbReference type="GO" id="GO:0046982">
    <property type="term" value="F:protein heterodimerization activity"/>
    <property type="evidence" value="ECO:0007669"/>
    <property type="project" value="InterPro"/>
</dbReference>
<dbReference type="OrthoDB" id="9421954at2759"/>
<dbReference type="Proteomes" id="UP000324897">
    <property type="component" value="Chromosome 7"/>
</dbReference>
<dbReference type="InterPro" id="IPR009072">
    <property type="entry name" value="Histone-fold"/>
</dbReference>
<protein>
    <recommendedName>
        <fullName evidence="4">Histone H2A</fullName>
    </recommendedName>
</protein>
<dbReference type="AlphaFoldDB" id="A0A5J9U3N6"/>
<dbReference type="Gramene" id="TVU18165">
    <property type="protein sequence ID" value="TVU18165"/>
    <property type="gene ID" value="EJB05_34243"/>
</dbReference>
<dbReference type="SUPFAM" id="SSF47113">
    <property type="entry name" value="Histone-fold"/>
    <property type="match status" value="1"/>
</dbReference>
<sequence length="71" mass="7574">MESTTGSGAGSKPKKRAAGGPRKKAVPRCITPRVPRRPCIGHYLKKGCYAQCFSTGAPVYLAAVLEYLSSF</sequence>
<proteinExistence type="predicted"/>
<dbReference type="Gene3D" id="1.10.20.10">
    <property type="entry name" value="Histone, subunit A"/>
    <property type="match status" value="1"/>
</dbReference>
<dbReference type="EMBL" id="RWGY01000029">
    <property type="protein sequence ID" value="TVU18165.1"/>
    <property type="molecule type" value="Genomic_DNA"/>
</dbReference>
<evidence type="ECO:0008006" key="4">
    <source>
        <dbReference type="Google" id="ProtNLM"/>
    </source>
</evidence>
<reference evidence="2 3" key="1">
    <citation type="journal article" date="2019" name="Sci. Rep.">
        <title>A high-quality genome of Eragrostis curvula grass provides insights into Poaceae evolution and supports new strategies to enhance forage quality.</title>
        <authorList>
            <person name="Carballo J."/>
            <person name="Santos B.A.C.M."/>
            <person name="Zappacosta D."/>
            <person name="Garbus I."/>
            <person name="Selva J.P."/>
            <person name="Gallo C.A."/>
            <person name="Diaz A."/>
            <person name="Albertini E."/>
            <person name="Caccamo M."/>
            <person name="Echenique V."/>
        </authorList>
    </citation>
    <scope>NUCLEOTIDE SEQUENCE [LARGE SCALE GENOMIC DNA]</scope>
    <source>
        <strain evidence="3">cv. Victoria</strain>
        <tissue evidence="2">Leaf</tissue>
    </source>
</reference>
<accession>A0A5J9U3N6</accession>
<feature type="compositionally biased region" description="Basic residues" evidence="1">
    <location>
        <begin position="12"/>
        <end position="26"/>
    </location>
</feature>
<feature type="region of interest" description="Disordered" evidence="1">
    <location>
        <begin position="1"/>
        <end position="27"/>
    </location>
</feature>
<organism evidence="2 3">
    <name type="scientific">Eragrostis curvula</name>
    <name type="common">weeping love grass</name>
    <dbReference type="NCBI Taxonomy" id="38414"/>
    <lineage>
        <taxon>Eukaryota</taxon>
        <taxon>Viridiplantae</taxon>
        <taxon>Streptophyta</taxon>
        <taxon>Embryophyta</taxon>
        <taxon>Tracheophyta</taxon>
        <taxon>Spermatophyta</taxon>
        <taxon>Magnoliopsida</taxon>
        <taxon>Liliopsida</taxon>
        <taxon>Poales</taxon>
        <taxon>Poaceae</taxon>
        <taxon>PACMAD clade</taxon>
        <taxon>Chloridoideae</taxon>
        <taxon>Eragrostideae</taxon>
        <taxon>Eragrostidinae</taxon>
        <taxon>Eragrostis</taxon>
    </lineage>
</organism>